<dbReference type="OrthoDB" id="9790784at2"/>
<dbReference type="InterPro" id="IPR000209">
    <property type="entry name" value="Peptidase_S8/S53_dom"/>
</dbReference>
<dbReference type="GO" id="GO:0006508">
    <property type="term" value="P:proteolysis"/>
    <property type="evidence" value="ECO:0007669"/>
    <property type="project" value="UniProtKB-KW"/>
</dbReference>
<dbReference type="AlphaFoldDB" id="Q2KWU6"/>
<reference evidence="8 9" key="1">
    <citation type="journal article" date="2006" name="J. Bacteriol.">
        <title>Comparison of the genome sequence of the poultry pathogen Bordetella avium with those of B. bronchiseptica, B. pertussis, and B. parapertussis reveals extensive diversity in surface structures associated with host interaction.</title>
        <authorList>
            <person name="Sebaihia M."/>
            <person name="Preston A."/>
            <person name="Maskell D.J."/>
            <person name="Kuzmiak H."/>
            <person name="Connell T.D."/>
            <person name="King N.D."/>
            <person name="Orndorff P.E."/>
            <person name="Miyamoto D.M."/>
            <person name="Thomson N.R."/>
            <person name="Harris D."/>
            <person name="Goble A."/>
            <person name="Lord A."/>
            <person name="Murphy L."/>
            <person name="Quail M.A."/>
            <person name="Rutter S."/>
            <person name="Squares R."/>
            <person name="Squares S."/>
            <person name="Woodward J."/>
            <person name="Parkhill J."/>
            <person name="Temple L.M."/>
        </authorList>
    </citation>
    <scope>NUCLEOTIDE SEQUENCE [LARGE SCALE GENOMIC DNA]</scope>
    <source>
        <strain evidence="8 9">197N</strain>
    </source>
</reference>
<dbReference type="PANTHER" id="PTHR43806:SF11">
    <property type="entry name" value="CEREVISIN-RELATED"/>
    <property type="match status" value="1"/>
</dbReference>
<dbReference type="RefSeq" id="WP_012418253.1">
    <property type="nucleotide sequence ID" value="NC_010645.1"/>
</dbReference>
<dbReference type="KEGG" id="bav:BAV2607"/>
<protein>
    <submittedName>
        <fullName evidence="8">Subtilisin-like protease</fullName>
    </submittedName>
</protein>
<keyword evidence="4 5" id="KW-0720">Serine protease</keyword>
<keyword evidence="3 5" id="KW-0378">Hydrolase</keyword>
<proteinExistence type="inferred from homology"/>
<gene>
    <name evidence="8" type="ordered locus">BAV2607</name>
</gene>
<dbReference type="STRING" id="360910.BAV2607"/>
<dbReference type="Gene3D" id="3.40.50.200">
    <property type="entry name" value="Peptidase S8/S53 domain"/>
    <property type="match status" value="1"/>
</dbReference>
<feature type="active site" description="Charge relay system" evidence="5">
    <location>
        <position position="92"/>
    </location>
</feature>
<evidence type="ECO:0000256" key="4">
    <source>
        <dbReference type="ARBA" id="ARBA00022825"/>
    </source>
</evidence>
<dbReference type="InterPro" id="IPR036852">
    <property type="entry name" value="Peptidase_S8/S53_dom_sf"/>
</dbReference>
<comment type="similarity">
    <text evidence="1 5 6">Belongs to the peptidase S8 family.</text>
</comment>
<dbReference type="PANTHER" id="PTHR43806">
    <property type="entry name" value="PEPTIDASE S8"/>
    <property type="match status" value="1"/>
</dbReference>
<feature type="active site" description="Charge relay system" evidence="5">
    <location>
        <position position="319"/>
    </location>
</feature>
<dbReference type="PROSITE" id="PS00136">
    <property type="entry name" value="SUBTILASE_ASP"/>
    <property type="match status" value="1"/>
</dbReference>
<evidence type="ECO:0000313" key="9">
    <source>
        <dbReference type="Proteomes" id="UP000001977"/>
    </source>
</evidence>
<feature type="active site" description="Charge relay system" evidence="5">
    <location>
        <position position="123"/>
    </location>
</feature>
<dbReference type="EMBL" id="AM167904">
    <property type="protein sequence ID" value="CAJ50219.1"/>
    <property type="molecule type" value="Genomic_DNA"/>
</dbReference>
<dbReference type="InterPro" id="IPR050131">
    <property type="entry name" value="Peptidase_S8_subtilisin-like"/>
</dbReference>
<dbReference type="CDD" id="cd07480">
    <property type="entry name" value="Peptidases_S8_12"/>
    <property type="match status" value="1"/>
</dbReference>
<accession>Q2KWU6</accession>
<evidence type="ECO:0000256" key="5">
    <source>
        <dbReference type="PROSITE-ProRule" id="PRU01240"/>
    </source>
</evidence>
<evidence type="ECO:0000259" key="7">
    <source>
        <dbReference type="Pfam" id="PF00082"/>
    </source>
</evidence>
<keyword evidence="2 5" id="KW-0645">Protease</keyword>
<dbReference type="Proteomes" id="UP000001977">
    <property type="component" value="Chromosome"/>
</dbReference>
<evidence type="ECO:0000256" key="2">
    <source>
        <dbReference type="ARBA" id="ARBA00022670"/>
    </source>
</evidence>
<dbReference type="Pfam" id="PF00082">
    <property type="entry name" value="Peptidase_S8"/>
    <property type="match status" value="1"/>
</dbReference>
<dbReference type="GO" id="GO:0004252">
    <property type="term" value="F:serine-type endopeptidase activity"/>
    <property type="evidence" value="ECO:0007669"/>
    <property type="project" value="UniProtKB-UniRule"/>
</dbReference>
<evidence type="ECO:0000256" key="1">
    <source>
        <dbReference type="ARBA" id="ARBA00011073"/>
    </source>
</evidence>
<evidence type="ECO:0000313" key="8">
    <source>
        <dbReference type="EMBL" id="CAJ50219.1"/>
    </source>
</evidence>
<dbReference type="HOGENOM" id="CLU_011263_15_8_4"/>
<dbReference type="eggNOG" id="COG1404">
    <property type="taxonomic scope" value="Bacteria"/>
</dbReference>
<keyword evidence="9" id="KW-1185">Reference proteome</keyword>
<organism evidence="8 9">
    <name type="scientific">Bordetella avium (strain 197N)</name>
    <dbReference type="NCBI Taxonomy" id="360910"/>
    <lineage>
        <taxon>Bacteria</taxon>
        <taxon>Pseudomonadati</taxon>
        <taxon>Pseudomonadota</taxon>
        <taxon>Betaproteobacteria</taxon>
        <taxon>Burkholderiales</taxon>
        <taxon>Alcaligenaceae</taxon>
        <taxon>Bordetella</taxon>
    </lineage>
</organism>
<evidence type="ECO:0000256" key="3">
    <source>
        <dbReference type="ARBA" id="ARBA00022801"/>
    </source>
</evidence>
<dbReference type="PROSITE" id="PS51892">
    <property type="entry name" value="SUBTILASE"/>
    <property type="match status" value="1"/>
</dbReference>
<dbReference type="InterPro" id="IPR023827">
    <property type="entry name" value="Peptidase_S8_Asp-AS"/>
</dbReference>
<dbReference type="PROSITE" id="PS00138">
    <property type="entry name" value="SUBTILASE_SER"/>
    <property type="match status" value="1"/>
</dbReference>
<feature type="domain" description="Peptidase S8/S53" evidence="7">
    <location>
        <begin position="83"/>
        <end position="359"/>
    </location>
</feature>
<name>Q2KWU6_BORA1</name>
<sequence length="379" mass="39072">MKQYAILKKAVVAKDYAMGDVMSLATERLPDHALVSLAEDPEVAAMAIIMPTRLIAPLPASKAETDMDWGISAVMADVSPFTGQGVKVAVLDTGIDSKHPAFKGIDLTEQDFSGSGNGDRNGHGTHAAGTIFGRDVDGTRIGVARGVSQALIGKVLGDDGTGGSGMIFDGVLWALRNQASIVSLSLGLDFPGLVARLTQQGWPVDLATSEALIAYRSNMRLFDAMMGLLQAQGPFEGTPLVVAAAGNESRRQINRNYRIGVSLPAAANSVLSVAAVGRQGKLFGVAPFSNEMATLSAPGVDITSARAGGTGLATLSGTSMACPHVSGVAALWHEFLVQAKSQPSAANVMARLKASARNGVFVEGTDSADVGLGLVTAPT</sequence>
<dbReference type="InterPro" id="IPR015500">
    <property type="entry name" value="Peptidase_S8_subtilisin-rel"/>
</dbReference>
<dbReference type="SUPFAM" id="SSF52743">
    <property type="entry name" value="Subtilisin-like"/>
    <property type="match status" value="1"/>
</dbReference>
<dbReference type="PRINTS" id="PR00723">
    <property type="entry name" value="SUBTILISIN"/>
</dbReference>
<evidence type="ECO:0000256" key="6">
    <source>
        <dbReference type="RuleBase" id="RU003355"/>
    </source>
</evidence>
<dbReference type="InterPro" id="IPR023828">
    <property type="entry name" value="Peptidase_S8_Ser-AS"/>
</dbReference>